<reference evidence="5" key="2">
    <citation type="submission" date="2020-06" db="EMBL/GenBank/DDBJ databases">
        <title>Helianthus annuus Genome sequencing and assembly Release 2.</title>
        <authorList>
            <person name="Gouzy J."/>
            <person name="Langlade N."/>
            <person name="Munos S."/>
        </authorList>
    </citation>
    <scope>NUCLEOTIDE SEQUENCE</scope>
    <source>
        <tissue evidence="5">Leaves</tissue>
    </source>
</reference>
<dbReference type="Gene3D" id="3.30.413.10">
    <property type="entry name" value="Sulfite Reductase Hemoprotein, domain 1"/>
    <property type="match status" value="1"/>
</dbReference>
<evidence type="ECO:0000256" key="2">
    <source>
        <dbReference type="ARBA" id="ARBA00022723"/>
    </source>
</evidence>
<dbReference type="PANTHER" id="PTHR11493">
    <property type="entry name" value="SULFITE REDUCTASE [NADPH] SUBUNIT BETA-RELATED"/>
    <property type="match status" value="1"/>
</dbReference>
<comment type="caution">
    <text evidence="5">The sequence shown here is derived from an EMBL/GenBank/DDBJ whole genome shotgun (WGS) entry which is preliminary data.</text>
</comment>
<dbReference type="GO" id="GO:0051536">
    <property type="term" value="F:iron-sulfur cluster binding"/>
    <property type="evidence" value="ECO:0007669"/>
    <property type="project" value="UniProtKB-KW"/>
</dbReference>
<dbReference type="GO" id="GO:0046872">
    <property type="term" value="F:metal ion binding"/>
    <property type="evidence" value="ECO:0007669"/>
    <property type="project" value="UniProtKB-KW"/>
</dbReference>
<evidence type="ECO:0000256" key="3">
    <source>
        <dbReference type="ARBA" id="ARBA00023004"/>
    </source>
</evidence>
<dbReference type="Gramene" id="mRNA:HanXRQr2_Chr03g0136781">
    <property type="protein sequence ID" value="mRNA:HanXRQr2_Chr03g0136781"/>
    <property type="gene ID" value="HanXRQr2_Chr03g0136781"/>
</dbReference>
<reference evidence="5" key="1">
    <citation type="journal article" date="2017" name="Nature">
        <title>The sunflower genome provides insights into oil metabolism, flowering and Asterid evolution.</title>
        <authorList>
            <person name="Badouin H."/>
            <person name="Gouzy J."/>
            <person name="Grassa C.J."/>
            <person name="Murat F."/>
            <person name="Staton S.E."/>
            <person name="Cottret L."/>
            <person name="Lelandais-Briere C."/>
            <person name="Owens G.L."/>
            <person name="Carrere S."/>
            <person name="Mayjonade B."/>
            <person name="Legrand L."/>
            <person name="Gill N."/>
            <person name="Kane N.C."/>
            <person name="Bowers J.E."/>
            <person name="Hubner S."/>
            <person name="Bellec A."/>
            <person name="Berard A."/>
            <person name="Berges H."/>
            <person name="Blanchet N."/>
            <person name="Boniface M.C."/>
            <person name="Brunel D."/>
            <person name="Catrice O."/>
            <person name="Chaidir N."/>
            <person name="Claudel C."/>
            <person name="Donnadieu C."/>
            <person name="Faraut T."/>
            <person name="Fievet G."/>
            <person name="Helmstetter N."/>
            <person name="King M."/>
            <person name="Knapp S.J."/>
            <person name="Lai Z."/>
            <person name="Le Paslier M.C."/>
            <person name="Lippi Y."/>
            <person name="Lorenzon L."/>
            <person name="Mandel J.R."/>
            <person name="Marage G."/>
            <person name="Marchand G."/>
            <person name="Marquand E."/>
            <person name="Bret-Mestries E."/>
            <person name="Morien E."/>
            <person name="Nambeesan S."/>
            <person name="Nguyen T."/>
            <person name="Pegot-Espagnet P."/>
            <person name="Pouilly N."/>
            <person name="Raftis F."/>
            <person name="Sallet E."/>
            <person name="Schiex T."/>
            <person name="Thomas J."/>
            <person name="Vandecasteele C."/>
            <person name="Vares D."/>
            <person name="Vear F."/>
            <person name="Vautrin S."/>
            <person name="Crespi M."/>
            <person name="Mangin B."/>
            <person name="Burke J.M."/>
            <person name="Salse J."/>
            <person name="Munos S."/>
            <person name="Vincourt P."/>
            <person name="Rieseberg L.H."/>
            <person name="Langlade N.B."/>
        </authorList>
    </citation>
    <scope>NUCLEOTIDE SEQUENCE</scope>
    <source>
        <tissue evidence="5">Leaves</tissue>
    </source>
</reference>
<dbReference type="PANTHER" id="PTHR11493:SF47">
    <property type="entry name" value="SULFITE REDUCTASE [NADPH] SUBUNIT BETA"/>
    <property type="match status" value="1"/>
</dbReference>
<dbReference type="SUPFAM" id="SSF56014">
    <property type="entry name" value="Nitrite and sulphite reductase 4Fe-4S domain-like"/>
    <property type="match status" value="1"/>
</dbReference>
<evidence type="ECO:0000256" key="4">
    <source>
        <dbReference type="ARBA" id="ARBA00023014"/>
    </source>
</evidence>
<keyword evidence="6" id="KW-1185">Reference proteome</keyword>
<protein>
    <submittedName>
        <fullName evidence="5">Assimilatory sulfite reductase (Ferredoxin)</fullName>
        <ecNumber evidence="5">1.8.7.1</ecNumber>
    </submittedName>
</protein>
<dbReference type="EC" id="1.8.7.1" evidence="5"/>
<keyword evidence="2" id="KW-0479">Metal-binding</keyword>
<accession>A0A9K3NXX2</accession>
<dbReference type="InterPro" id="IPR045854">
    <property type="entry name" value="NO2/SO3_Rdtase_4Fe4S_sf"/>
</dbReference>
<name>A0A9K3NXX2_HELAN</name>
<evidence type="ECO:0000256" key="1">
    <source>
        <dbReference type="ARBA" id="ARBA00001966"/>
    </source>
</evidence>
<dbReference type="AlphaFoldDB" id="A0A9K3NXX2"/>
<proteinExistence type="predicted"/>
<dbReference type="GO" id="GO:0050311">
    <property type="term" value="F:sulfite reductase (ferredoxin) activity"/>
    <property type="evidence" value="ECO:0007669"/>
    <property type="project" value="UniProtKB-EC"/>
</dbReference>
<evidence type="ECO:0000313" key="5">
    <source>
        <dbReference type="EMBL" id="KAF5816666.1"/>
    </source>
</evidence>
<sequence length="74" mass="8643">MDELGLVGNGPNNYQIWLGGMPTQTSLARTLMNKVKIQDLEKVFEPLFYIWRLKRKSRESFGDFTNRVARHISE</sequence>
<dbReference type="EMBL" id="MNCJ02000318">
    <property type="protein sequence ID" value="KAF5816666.1"/>
    <property type="molecule type" value="Genomic_DNA"/>
</dbReference>
<keyword evidence="5" id="KW-0560">Oxidoreductase</keyword>
<keyword evidence="3" id="KW-0408">Iron</keyword>
<dbReference type="Proteomes" id="UP000215914">
    <property type="component" value="Unassembled WGS sequence"/>
</dbReference>
<dbReference type="GO" id="GO:0020037">
    <property type="term" value="F:heme binding"/>
    <property type="evidence" value="ECO:0007669"/>
    <property type="project" value="InterPro"/>
</dbReference>
<organism evidence="5 6">
    <name type="scientific">Helianthus annuus</name>
    <name type="common">Common sunflower</name>
    <dbReference type="NCBI Taxonomy" id="4232"/>
    <lineage>
        <taxon>Eukaryota</taxon>
        <taxon>Viridiplantae</taxon>
        <taxon>Streptophyta</taxon>
        <taxon>Embryophyta</taxon>
        <taxon>Tracheophyta</taxon>
        <taxon>Spermatophyta</taxon>
        <taxon>Magnoliopsida</taxon>
        <taxon>eudicotyledons</taxon>
        <taxon>Gunneridae</taxon>
        <taxon>Pentapetalae</taxon>
        <taxon>asterids</taxon>
        <taxon>campanulids</taxon>
        <taxon>Asterales</taxon>
        <taxon>Asteraceae</taxon>
        <taxon>Asteroideae</taxon>
        <taxon>Heliantheae alliance</taxon>
        <taxon>Heliantheae</taxon>
        <taxon>Helianthus</taxon>
    </lineage>
</organism>
<dbReference type="InterPro" id="IPR045169">
    <property type="entry name" value="NO2/SO3_Rdtase_4Fe4S_prot"/>
</dbReference>
<keyword evidence="4" id="KW-0411">Iron-sulfur</keyword>
<evidence type="ECO:0000313" key="6">
    <source>
        <dbReference type="Proteomes" id="UP000215914"/>
    </source>
</evidence>
<gene>
    <name evidence="5" type="ORF">HanXRQr2_Chr03g0136781</name>
</gene>
<comment type="cofactor">
    <cofactor evidence="1">
        <name>[4Fe-4S] cluster</name>
        <dbReference type="ChEBI" id="CHEBI:49883"/>
    </cofactor>
</comment>